<dbReference type="Pfam" id="PF12330">
    <property type="entry name" value="Haspin_kinase"/>
    <property type="match status" value="1"/>
</dbReference>
<organism evidence="3 4">
    <name type="scientific">Batrachochytrium dendrobatidis (strain JEL423)</name>
    <dbReference type="NCBI Taxonomy" id="403673"/>
    <lineage>
        <taxon>Eukaryota</taxon>
        <taxon>Fungi</taxon>
        <taxon>Fungi incertae sedis</taxon>
        <taxon>Chytridiomycota</taxon>
        <taxon>Chytridiomycota incertae sedis</taxon>
        <taxon>Chytridiomycetes</taxon>
        <taxon>Rhizophydiales</taxon>
        <taxon>Rhizophydiales incertae sedis</taxon>
        <taxon>Batrachochytrium</taxon>
    </lineage>
</organism>
<dbReference type="Gene3D" id="3.30.200.20">
    <property type="entry name" value="Phosphorylase Kinase, domain 1"/>
    <property type="match status" value="1"/>
</dbReference>
<feature type="region of interest" description="Disordered" evidence="1">
    <location>
        <begin position="1"/>
        <end position="22"/>
    </location>
</feature>
<dbReference type="GO" id="GO:0035556">
    <property type="term" value="P:intracellular signal transduction"/>
    <property type="evidence" value="ECO:0007669"/>
    <property type="project" value="TreeGrafter"/>
</dbReference>
<dbReference type="PANTHER" id="PTHR24419">
    <property type="entry name" value="INTERLEUKIN-1 RECEPTOR-ASSOCIATED KINASE"/>
    <property type="match status" value="1"/>
</dbReference>
<protein>
    <recommendedName>
        <fullName evidence="2">Protein kinase domain-containing protein</fullName>
    </recommendedName>
</protein>
<feature type="region of interest" description="Disordered" evidence="1">
    <location>
        <begin position="53"/>
        <end position="111"/>
    </location>
</feature>
<dbReference type="GO" id="GO:0000278">
    <property type="term" value="P:mitotic cell cycle"/>
    <property type="evidence" value="ECO:0007669"/>
    <property type="project" value="TreeGrafter"/>
</dbReference>
<dbReference type="PANTHER" id="PTHR24419:SF18">
    <property type="entry name" value="SERINE_THREONINE-PROTEIN KINASE HASPIN"/>
    <property type="match status" value="1"/>
</dbReference>
<dbReference type="eggNOG" id="KOG2464">
    <property type="taxonomic scope" value="Eukaryota"/>
</dbReference>
<name>A0A177WK82_BATDL</name>
<feature type="domain" description="Protein kinase" evidence="2">
    <location>
        <begin position="198"/>
        <end position="441"/>
    </location>
</feature>
<dbReference type="GO" id="GO:0072354">
    <property type="term" value="F:histone H3T3 kinase activity"/>
    <property type="evidence" value="ECO:0007669"/>
    <property type="project" value="TreeGrafter"/>
</dbReference>
<feature type="compositionally biased region" description="Low complexity" evidence="1">
    <location>
        <begin position="91"/>
        <end position="102"/>
    </location>
</feature>
<reference evidence="3 4" key="1">
    <citation type="submission" date="2006-10" db="EMBL/GenBank/DDBJ databases">
        <title>The Genome Sequence of Batrachochytrium dendrobatidis JEL423.</title>
        <authorList>
            <consortium name="The Broad Institute Genome Sequencing Platform"/>
            <person name="Birren B."/>
            <person name="Lander E."/>
            <person name="Galagan J."/>
            <person name="Cuomo C."/>
            <person name="Devon K."/>
            <person name="Jaffe D."/>
            <person name="Butler J."/>
            <person name="Alvarez P."/>
            <person name="Gnerre S."/>
            <person name="Grabherr M."/>
            <person name="Kleber M."/>
            <person name="Mauceli E."/>
            <person name="Brockman W."/>
            <person name="Young S."/>
            <person name="LaButti K."/>
            <person name="Sykes S."/>
            <person name="DeCaprio D."/>
            <person name="Crawford M."/>
            <person name="Koehrsen M."/>
            <person name="Engels R."/>
            <person name="Montgomery P."/>
            <person name="Pearson M."/>
            <person name="Howarth C."/>
            <person name="Larson L."/>
            <person name="White J."/>
            <person name="O'Leary S."/>
            <person name="Kodira C."/>
            <person name="Zeng Q."/>
            <person name="Yandava C."/>
            <person name="Alvarado L."/>
            <person name="Longcore J."/>
            <person name="James T."/>
        </authorList>
    </citation>
    <scope>NUCLEOTIDE SEQUENCE [LARGE SCALE GENOMIC DNA]</scope>
    <source>
        <strain evidence="3 4">JEL423</strain>
    </source>
</reference>
<dbReference type="GO" id="GO:0005634">
    <property type="term" value="C:nucleus"/>
    <property type="evidence" value="ECO:0007669"/>
    <property type="project" value="TreeGrafter"/>
</dbReference>
<accession>A0A177WK82</accession>
<reference evidence="3 4" key="2">
    <citation type="submission" date="2016-05" db="EMBL/GenBank/DDBJ databases">
        <title>Lineage-specific infection strategies underlie the spectrum of fungal disease in amphibians.</title>
        <authorList>
            <person name="Cuomo C.A."/>
            <person name="Farrer R.A."/>
            <person name="James T."/>
            <person name="Longcore J."/>
            <person name="Birren B."/>
        </authorList>
    </citation>
    <scope>NUCLEOTIDE SEQUENCE [LARGE SCALE GENOMIC DNA]</scope>
    <source>
        <strain evidence="3 4">JEL423</strain>
    </source>
</reference>
<dbReference type="VEuPathDB" id="FungiDB:BDEG_24257"/>
<dbReference type="AlphaFoldDB" id="A0A177WK82"/>
<dbReference type="Proteomes" id="UP000077115">
    <property type="component" value="Unassembled WGS sequence"/>
</dbReference>
<evidence type="ECO:0000313" key="4">
    <source>
        <dbReference type="Proteomes" id="UP000077115"/>
    </source>
</evidence>
<dbReference type="Gene3D" id="1.10.510.10">
    <property type="entry name" value="Transferase(Phosphotransferase) domain 1"/>
    <property type="match status" value="1"/>
</dbReference>
<dbReference type="STRING" id="403673.A0A177WK82"/>
<dbReference type="GO" id="GO:0005524">
    <property type="term" value="F:ATP binding"/>
    <property type="evidence" value="ECO:0007669"/>
    <property type="project" value="InterPro"/>
</dbReference>
<proteinExistence type="predicted"/>
<dbReference type="EMBL" id="DS022304">
    <property type="protein sequence ID" value="OAJ40538.1"/>
    <property type="molecule type" value="Genomic_DNA"/>
</dbReference>
<evidence type="ECO:0000259" key="2">
    <source>
        <dbReference type="PROSITE" id="PS50011"/>
    </source>
</evidence>
<dbReference type="OrthoDB" id="5327538at2759"/>
<gene>
    <name evidence="3" type="ORF">BDEG_24257</name>
</gene>
<dbReference type="SUPFAM" id="SSF56112">
    <property type="entry name" value="Protein kinase-like (PK-like)"/>
    <property type="match status" value="1"/>
</dbReference>
<evidence type="ECO:0000256" key="1">
    <source>
        <dbReference type="SAM" id="MobiDB-lite"/>
    </source>
</evidence>
<dbReference type="PROSITE" id="PS50011">
    <property type="entry name" value="PROTEIN_KINASE_DOM"/>
    <property type="match status" value="1"/>
</dbReference>
<sequence>MLGGKNRTTTFGKSNTLRRANNTQARRQLELWDELQQETHHPARMATPCVALDHPSQTQSNSLPRQLIPNSHLPSTTVKTSKTEDISKTDAASSTCSSNASAQTCQSESISDHSLRTNKRLLDQLHSDPVATAQSKTIMDPLQEIFQKLDLAPDKLDIKPQTNDDLELNSASNSSLNHLLNLCNLECPIPMTHFVFGGELIEKIGEATYSDVYSMWRMSKSNEKELVAVKVIPVGQTDYGDQLSLDAVAHEIHITQTISKTQRTNQTLCSHLNFVDMVQVSVCTGPYSKQLLDLWQDFDSQKGSENMSPNEYADKQLYVIMMLKHEGIDLEHTALVKTAAHVKSVLLQVLLTLAQAEQQMQFEHRDLHWGNILINTTLLNSIEYSLSTPSINRTISVPTAGIKITIIDFALSRLEYGSELMFMDLERDPEYFTGPGPKEKD</sequence>
<feature type="compositionally biased region" description="Polar residues" evidence="1">
    <location>
        <begin position="55"/>
        <end position="80"/>
    </location>
</feature>
<evidence type="ECO:0000313" key="3">
    <source>
        <dbReference type="EMBL" id="OAJ40538.1"/>
    </source>
</evidence>
<dbReference type="InterPro" id="IPR011009">
    <property type="entry name" value="Kinase-like_dom_sf"/>
</dbReference>
<dbReference type="GO" id="GO:0005737">
    <property type="term" value="C:cytoplasm"/>
    <property type="evidence" value="ECO:0007669"/>
    <property type="project" value="TreeGrafter"/>
</dbReference>
<dbReference type="InterPro" id="IPR000719">
    <property type="entry name" value="Prot_kinase_dom"/>
</dbReference>